<dbReference type="STRING" id="1888995.BD935_03990"/>
<sequence>MSQKKSRQQKKPKSEIKLAEERFQSCVVKRNNFNDEARSLRDERNALHDQRGKIMEEIMKHREEMKSNTSAKAKHQKVRNTAQEKAKQLISIKQQKRGNKKGGKSLTDTVQALHSEILNLERRRETTEMPISKEREVMEKLGILRRSLGEQESELATQEHLNLEVSELDAEIDSEFSKANDEHNEVIVLAKLNKKIYKKVSNLMKEASHLSTEADKKHKEFVNVRKKADNQHSKAMEMLEALKLHRKTANEERQARWKVVKDHRKNIKDELYNPKKLESAADDALQQLMSGGKINL</sequence>
<evidence type="ECO:0000313" key="3">
    <source>
        <dbReference type="Proteomes" id="UP000183080"/>
    </source>
</evidence>
<gene>
    <name evidence="2" type="ORF">BD935_03990</name>
</gene>
<dbReference type="AlphaFoldDB" id="A0A1J5TL98"/>
<organism evidence="2 3">
    <name type="scientific">Marine Group III euryarchaeote CG-Epi1</name>
    <dbReference type="NCBI Taxonomy" id="1888995"/>
    <lineage>
        <taxon>Archaea</taxon>
        <taxon>Methanobacteriati</taxon>
        <taxon>Thermoplasmatota</taxon>
        <taxon>Thermoplasmata</taxon>
        <taxon>Candidatus Thermoprofundales</taxon>
    </lineage>
</organism>
<evidence type="ECO:0008006" key="4">
    <source>
        <dbReference type="Google" id="ProtNLM"/>
    </source>
</evidence>
<dbReference type="InterPro" id="IPR055545">
    <property type="entry name" value="DUF7121"/>
</dbReference>
<reference evidence="2 3" key="1">
    <citation type="submission" date="2016-08" db="EMBL/GenBank/DDBJ databases">
        <title>New Insights into Marine Group III Euryarchaeota, from dark to light.</title>
        <authorList>
            <person name="Haro-Moreno J.M."/>
            <person name="Rodriguez-Valera F."/>
            <person name="Lopez-Garcia P."/>
            <person name="Moreira D."/>
            <person name="Martin-Cuadrado A.B."/>
        </authorList>
    </citation>
    <scope>NUCLEOTIDE SEQUENCE [LARGE SCALE GENOMIC DNA]</scope>
    <source>
        <strain evidence="2">CG-Epi1</strain>
    </source>
</reference>
<comment type="caution">
    <text evidence="2">The sequence shown here is derived from an EMBL/GenBank/DDBJ whole genome shotgun (WGS) entry which is preliminary data.</text>
</comment>
<evidence type="ECO:0000256" key="1">
    <source>
        <dbReference type="SAM" id="MobiDB-lite"/>
    </source>
</evidence>
<dbReference type="Pfam" id="PF23435">
    <property type="entry name" value="DUF7121"/>
    <property type="match status" value="1"/>
</dbReference>
<name>A0A1J5TL98_9ARCH</name>
<dbReference type="Proteomes" id="UP000183080">
    <property type="component" value="Unassembled WGS sequence"/>
</dbReference>
<proteinExistence type="predicted"/>
<protein>
    <recommendedName>
        <fullName evidence="4">Phosphoserine phosphatase</fullName>
    </recommendedName>
</protein>
<evidence type="ECO:0000313" key="2">
    <source>
        <dbReference type="EMBL" id="OIR20915.1"/>
    </source>
</evidence>
<accession>A0A1J5TL98</accession>
<dbReference type="EMBL" id="MIZA01000005">
    <property type="protein sequence ID" value="OIR20915.1"/>
    <property type="molecule type" value="Genomic_DNA"/>
</dbReference>
<feature type="region of interest" description="Disordered" evidence="1">
    <location>
        <begin position="64"/>
        <end position="88"/>
    </location>
</feature>